<comment type="caution">
    <text evidence="2">The sequence shown here is derived from an EMBL/GenBank/DDBJ whole genome shotgun (WGS) entry which is preliminary data.</text>
</comment>
<evidence type="ECO:0000256" key="1">
    <source>
        <dbReference type="SAM" id="MobiDB-lite"/>
    </source>
</evidence>
<feature type="region of interest" description="Disordered" evidence="1">
    <location>
        <begin position="598"/>
        <end position="627"/>
    </location>
</feature>
<dbReference type="PROSITE" id="PS51257">
    <property type="entry name" value="PROKAR_LIPOPROTEIN"/>
    <property type="match status" value="1"/>
</dbReference>
<proteinExistence type="predicted"/>
<evidence type="ECO:0000313" key="2">
    <source>
        <dbReference type="EMBL" id="GLS92170.1"/>
    </source>
</evidence>
<accession>A0ABQ6E4D9</accession>
<dbReference type="EMBL" id="BSPQ01000019">
    <property type="protein sequence ID" value="GLS92170.1"/>
    <property type="molecule type" value="Genomic_DNA"/>
</dbReference>
<sequence length="627" mass="67896">MKFQQTLISLFVIGTLSACGSSSSSDTVVADEESTTTLSGKAADGYLINAKVCLDLNKNKSCDDDEPSAMSDDDGAFSLEGVTQEQIDASPLLVEIIKNQTIDKDNPGVLLTKSYQLSAPAGYTFVSPLTTLVQNEVENGNSVEDAESNVQAKLGTSLNLNDDYVAGKEGGDDSKEFEKLHQIAQVTANIIADNIELLQTAADSEGIALSELISLISNEVFSALANITMQIENIANDEDLEFDADDIAGDINEEHIGLEVEGLTEKIAQNKADKESIVANLVNLIKDGGINWFWSEDEDGYILLEYGNLSLDAAGEINDVEYEIDENGEAVMLSYGSDDDEFVLTKDGWEINNDTITDITLNDNGSITFVMVTTALNETITGKEIVLDGLNVSAILEDTGGDGLWSEAISETLVFPEGSKAYKLDFGATTARSPYELELGDWCQYGNEYDVAQWSALNETCNGIDLNDSWATTLAEFLEEDSSVTIAGGDGYDITIQLIAGGSVEFYKHTIDESEPIQLSSGTWEDITVHTKVLRKVNIPTSVSSLDTDWSLLDDDDGNTFYLTVYEDFVRIVSADNDFGDDGELTFNTTAKEYILDNASRDMLSGEETEEEPEEEITGGTGDISQG</sequence>
<evidence type="ECO:0000313" key="3">
    <source>
        <dbReference type="Proteomes" id="UP001157353"/>
    </source>
</evidence>
<dbReference type="Proteomes" id="UP001157353">
    <property type="component" value="Unassembled WGS sequence"/>
</dbReference>
<name>A0ABQ6E4D9_9GAMM</name>
<gene>
    <name evidence="2" type="ORF">GCM10007916_32400</name>
</gene>
<dbReference type="RefSeq" id="WP_284205264.1">
    <property type="nucleotide sequence ID" value="NZ_BSPQ01000019.1"/>
</dbReference>
<organism evidence="2 3">
    <name type="scientific">Psychromonas marina</name>
    <dbReference type="NCBI Taxonomy" id="88364"/>
    <lineage>
        <taxon>Bacteria</taxon>
        <taxon>Pseudomonadati</taxon>
        <taxon>Pseudomonadota</taxon>
        <taxon>Gammaproteobacteria</taxon>
        <taxon>Alteromonadales</taxon>
        <taxon>Psychromonadaceae</taxon>
        <taxon>Psychromonas</taxon>
    </lineage>
</organism>
<feature type="compositionally biased region" description="Acidic residues" evidence="1">
    <location>
        <begin position="605"/>
        <end position="617"/>
    </location>
</feature>
<protein>
    <submittedName>
        <fullName evidence="2">Uncharacterized protein</fullName>
    </submittedName>
</protein>
<keyword evidence="3" id="KW-1185">Reference proteome</keyword>
<reference evidence="3" key="1">
    <citation type="journal article" date="2019" name="Int. J. Syst. Evol. Microbiol.">
        <title>The Global Catalogue of Microorganisms (GCM) 10K type strain sequencing project: providing services to taxonomists for standard genome sequencing and annotation.</title>
        <authorList>
            <consortium name="The Broad Institute Genomics Platform"/>
            <consortium name="The Broad Institute Genome Sequencing Center for Infectious Disease"/>
            <person name="Wu L."/>
            <person name="Ma J."/>
        </authorList>
    </citation>
    <scope>NUCLEOTIDE SEQUENCE [LARGE SCALE GENOMIC DNA]</scope>
    <source>
        <strain evidence="3">NBRC 103166</strain>
    </source>
</reference>